<dbReference type="PANTHER" id="PTHR33204">
    <property type="entry name" value="TRANSCRIPTIONAL REGULATOR, MARR FAMILY"/>
    <property type="match status" value="1"/>
</dbReference>
<dbReference type="PROSITE" id="PS51118">
    <property type="entry name" value="HTH_HXLR"/>
    <property type="match status" value="1"/>
</dbReference>
<evidence type="ECO:0000256" key="1">
    <source>
        <dbReference type="ARBA" id="ARBA00023015"/>
    </source>
</evidence>
<evidence type="ECO:0000313" key="6">
    <source>
        <dbReference type="EMBL" id="MFC7404088.1"/>
    </source>
</evidence>
<evidence type="ECO:0000313" key="7">
    <source>
        <dbReference type="Proteomes" id="UP001596455"/>
    </source>
</evidence>
<feature type="region of interest" description="Disordered" evidence="4">
    <location>
        <begin position="161"/>
        <end position="189"/>
    </location>
</feature>
<proteinExistence type="predicted"/>
<dbReference type="EMBL" id="JBHTCQ010000001">
    <property type="protein sequence ID" value="MFC7404088.1"/>
    <property type="molecule type" value="Genomic_DNA"/>
</dbReference>
<dbReference type="Pfam" id="PF01638">
    <property type="entry name" value="HxlR"/>
    <property type="match status" value="1"/>
</dbReference>
<evidence type="ECO:0000256" key="4">
    <source>
        <dbReference type="SAM" id="MobiDB-lite"/>
    </source>
</evidence>
<dbReference type="Proteomes" id="UP001596455">
    <property type="component" value="Unassembled WGS sequence"/>
</dbReference>
<protein>
    <submittedName>
        <fullName evidence="6">Winged helix-turn-helix transcriptional regulator</fullName>
    </submittedName>
</protein>
<sequence length="189" mass="20872">MQNKITRTLVSSDLDLQPVGRSNVRGQPRSGCAINAAVEVLGDAWSLIVLRDIVFGGRRHFRELLTRNDEGIASNILASRLRKLVDEGLLSRDDATRGRRATYSLTEAGIQTLPVMVALGTWGMRHRPTSPELTIRARLLAESPALVDDLIDELREIHVGVPRPHPGRPLASERLQQAYEETVGREGSP</sequence>
<keyword evidence="2" id="KW-0238">DNA-binding</keyword>
<evidence type="ECO:0000256" key="3">
    <source>
        <dbReference type="ARBA" id="ARBA00023163"/>
    </source>
</evidence>
<dbReference type="Gene3D" id="1.10.10.10">
    <property type="entry name" value="Winged helix-like DNA-binding domain superfamily/Winged helix DNA-binding domain"/>
    <property type="match status" value="1"/>
</dbReference>
<evidence type="ECO:0000256" key="2">
    <source>
        <dbReference type="ARBA" id="ARBA00023125"/>
    </source>
</evidence>
<dbReference type="SUPFAM" id="SSF46785">
    <property type="entry name" value="Winged helix' DNA-binding domain"/>
    <property type="match status" value="1"/>
</dbReference>
<gene>
    <name evidence="6" type="ORF">ACFQQL_03120</name>
</gene>
<evidence type="ECO:0000259" key="5">
    <source>
        <dbReference type="PROSITE" id="PS51118"/>
    </source>
</evidence>
<reference evidence="7" key="1">
    <citation type="journal article" date="2019" name="Int. J. Syst. Evol. Microbiol.">
        <title>The Global Catalogue of Microorganisms (GCM) 10K type strain sequencing project: providing services to taxonomists for standard genome sequencing and annotation.</title>
        <authorList>
            <consortium name="The Broad Institute Genomics Platform"/>
            <consortium name="The Broad Institute Genome Sequencing Center for Infectious Disease"/>
            <person name="Wu L."/>
            <person name="Ma J."/>
        </authorList>
    </citation>
    <scope>NUCLEOTIDE SEQUENCE [LARGE SCALE GENOMIC DNA]</scope>
    <source>
        <strain evidence="7">JCM 1490</strain>
    </source>
</reference>
<feature type="domain" description="HTH hxlR-type" evidence="5">
    <location>
        <begin position="32"/>
        <end position="131"/>
    </location>
</feature>
<accession>A0ABW2Q3L5</accession>
<dbReference type="PANTHER" id="PTHR33204:SF18">
    <property type="entry name" value="TRANSCRIPTIONAL REGULATORY PROTEIN"/>
    <property type="match status" value="1"/>
</dbReference>
<keyword evidence="1" id="KW-0805">Transcription regulation</keyword>
<comment type="caution">
    <text evidence="6">The sequence shown here is derived from an EMBL/GenBank/DDBJ whole genome shotgun (WGS) entry which is preliminary data.</text>
</comment>
<dbReference type="InterPro" id="IPR002577">
    <property type="entry name" value="HTH_HxlR"/>
</dbReference>
<keyword evidence="7" id="KW-1185">Reference proteome</keyword>
<dbReference type="InterPro" id="IPR036388">
    <property type="entry name" value="WH-like_DNA-bd_sf"/>
</dbReference>
<keyword evidence="3" id="KW-0804">Transcription</keyword>
<dbReference type="InterPro" id="IPR036390">
    <property type="entry name" value="WH_DNA-bd_sf"/>
</dbReference>
<organism evidence="6 7">
    <name type="scientific">Georgenia alba</name>
    <dbReference type="NCBI Taxonomy" id="2233858"/>
    <lineage>
        <taxon>Bacteria</taxon>
        <taxon>Bacillati</taxon>
        <taxon>Actinomycetota</taxon>
        <taxon>Actinomycetes</taxon>
        <taxon>Micrococcales</taxon>
        <taxon>Bogoriellaceae</taxon>
        <taxon>Georgenia</taxon>
    </lineage>
</organism>
<dbReference type="RefSeq" id="WP_382391154.1">
    <property type="nucleotide sequence ID" value="NZ_JBHTCQ010000001.1"/>
</dbReference>
<name>A0ABW2Q3L5_9MICO</name>